<keyword evidence="1" id="KW-0812">Transmembrane</keyword>
<dbReference type="EMBL" id="BRXW01000106">
    <property type="protein sequence ID" value="GMI06842.1"/>
    <property type="molecule type" value="Genomic_DNA"/>
</dbReference>
<protein>
    <submittedName>
        <fullName evidence="2">Uncharacterized protein</fullName>
    </submittedName>
</protein>
<dbReference type="Proteomes" id="UP001165122">
    <property type="component" value="Unassembled WGS sequence"/>
</dbReference>
<dbReference type="AlphaFoldDB" id="A0A9W7CBF3"/>
<evidence type="ECO:0000313" key="2">
    <source>
        <dbReference type="EMBL" id="GMI06842.1"/>
    </source>
</evidence>
<feature type="transmembrane region" description="Helical" evidence="1">
    <location>
        <begin position="101"/>
        <end position="121"/>
    </location>
</feature>
<reference evidence="3" key="1">
    <citation type="journal article" date="2023" name="Commun. Biol.">
        <title>Genome analysis of Parmales, the sister group of diatoms, reveals the evolutionary specialization of diatoms from phago-mixotrophs to photoautotrophs.</title>
        <authorList>
            <person name="Ban H."/>
            <person name="Sato S."/>
            <person name="Yoshikawa S."/>
            <person name="Yamada K."/>
            <person name="Nakamura Y."/>
            <person name="Ichinomiya M."/>
            <person name="Sato N."/>
            <person name="Blanc-Mathieu R."/>
            <person name="Endo H."/>
            <person name="Kuwata A."/>
            <person name="Ogata H."/>
        </authorList>
    </citation>
    <scope>NUCLEOTIDE SEQUENCE [LARGE SCALE GENOMIC DNA]</scope>
    <source>
        <strain evidence="3">NIES 3700</strain>
    </source>
</reference>
<proteinExistence type="predicted"/>
<keyword evidence="1" id="KW-1133">Transmembrane helix</keyword>
<feature type="transmembrane region" description="Helical" evidence="1">
    <location>
        <begin position="22"/>
        <end position="44"/>
    </location>
</feature>
<sequence>MPFQPQPACLTDFELPSYVNGIVNFVTLELLMLFLVKLHFIPFLGNRISAKTKERCQVLASILATVAIVPISRVTLDAPTLLSTAFGKISANRDFEVIEGVVIDVIINAATAIFIVFFMYFRIDRMAWNYSLERRECMANPEAYANNEKLQQEKGLYYLSSFCTNYAPASLFHESKATRRKIFCY</sequence>
<keyword evidence="1" id="KW-0472">Membrane</keyword>
<evidence type="ECO:0000256" key="1">
    <source>
        <dbReference type="SAM" id="Phobius"/>
    </source>
</evidence>
<gene>
    <name evidence="2" type="ORF">TrLO_g15379</name>
</gene>
<organism evidence="2 3">
    <name type="scientific">Triparma laevis f. longispina</name>
    <dbReference type="NCBI Taxonomy" id="1714387"/>
    <lineage>
        <taxon>Eukaryota</taxon>
        <taxon>Sar</taxon>
        <taxon>Stramenopiles</taxon>
        <taxon>Ochrophyta</taxon>
        <taxon>Bolidophyceae</taxon>
        <taxon>Parmales</taxon>
        <taxon>Triparmaceae</taxon>
        <taxon>Triparma</taxon>
    </lineage>
</organism>
<comment type="caution">
    <text evidence="2">The sequence shown here is derived from an EMBL/GenBank/DDBJ whole genome shotgun (WGS) entry which is preliminary data.</text>
</comment>
<name>A0A9W7CBF3_9STRA</name>
<accession>A0A9W7CBF3</accession>
<evidence type="ECO:0000313" key="3">
    <source>
        <dbReference type="Proteomes" id="UP001165122"/>
    </source>
</evidence>
<feature type="transmembrane region" description="Helical" evidence="1">
    <location>
        <begin position="56"/>
        <end position="76"/>
    </location>
</feature>
<keyword evidence="3" id="KW-1185">Reference proteome</keyword>